<accession>A0A7I8VK65</accession>
<dbReference type="InterPro" id="IPR027165">
    <property type="entry name" value="CND3"/>
</dbReference>
<dbReference type="PANTHER" id="PTHR14418">
    <property type="entry name" value="CONDENSIN COMPLEX SUBUNIT 3-RELATED"/>
    <property type="match status" value="1"/>
</dbReference>
<reference evidence="2 3" key="1">
    <citation type="submission" date="2020-08" db="EMBL/GenBank/DDBJ databases">
        <authorList>
            <person name="Hejnol A."/>
        </authorList>
    </citation>
    <scope>NUCLEOTIDE SEQUENCE [LARGE SCALE GENOMIC DNA]</scope>
</reference>
<organism evidence="2 3">
    <name type="scientific">Dimorphilus gyrociliatus</name>
    <dbReference type="NCBI Taxonomy" id="2664684"/>
    <lineage>
        <taxon>Eukaryota</taxon>
        <taxon>Metazoa</taxon>
        <taxon>Spiralia</taxon>
        <taxon>Lophotrochozoa</taxon>
        <taxon>Annelida</taxon>
        <taxon>Polychaeta</taxon>
        <taxon>Polychaeta incertae sedis</taxon>
        <taxon>Dinophilidae</taxon>
        <taxon>Dimorphilus</taxon>
    </lineage>
</organism>
<feature type="compositionally biased region" description="Basic and acidic residues" evidence="1">
    <location>
        <begin position="951"/>
        <end position="960"/>
    </location>
</feature>
<dbReference type="Proteomes" id="UP000549394">
    <property type="component" value="Unassembled WGS sequence"/>
</dbReference>
<feature type="compositionally biased region" description="Basic residues" evidence="1">
    <location>
        <begin position="962"/>
        <end position="973"/>
    </location>
</feature>
<dbReference type="OrthoDB" id="5802069at2759"/>
<keyword evidence="3" id="KW-1185">Reference proteome</keyword>
<proteinExistence type="predicted"/>
<evidence type="ECO:0000313" key="2">
    <source>
        <dbReference type="EMBL" id="CAD5116667.1"/>
    </source>
</evidence>
<comment type="caution">
    <text evidence="2">The sequence shown here is derived from an EMBL/GenBank/DDBJ whole genome shotgun (WGS) entry which is preliminary data.</text>
</comment>
<dbReference type="SUPFAM" id="SSF48371">
    <property type="entry name" value="ARM repeat"/>
    <property type="match status" value="1"/>
</dbReference>
<protein>
    <submittedName>
        <fullName evidence="2">DgyrCDS5534</fullName>
    </submittedName>
</protein>
<dbReference type="EMBL" id="CAJFCJ010000006">
    <property type="protein sequence ID" value="CAD5116667.1"/>
    <property type="molecule type" value="Genomic_DNA"/>
</dbReference>
<dbReference type="InterPro" id="IPR016024">
    <property type="entry name" value="ARM-type_fold"/>
</dbReference>
<dbReference type="GO" id="GO:0000793">
    <property type="term" value="C:condensed chromosome"/>
    <property type="evidence" value="ECO:0007669"/>
    <property type="project" value="TreeGrafter"/>
</dbReference>
<gene>
    <name evidence="2" type="ORF">DGYR_LOCUS5270</name>
</gene>
<dbReference type="AlphaFoldDB" id="A0A7I8VK65"/>
<dbReference type="PANTHER" id="PTHR14418:SF5">
    <property type="entry name" value="CONDENSIN COMPLEX SUBUNIT 3"/>
    <property type="match status" value="1"/>
</dbReference>
<feature type="region of interest" description="Disordered" evidence="1">
    <location>
        <begin position="917"/>
        <end position="1016"/>
    </location>
</feature>
<evidence type="ECO:0000313" key="3">
    <source>
        <dbReference type="Proteomes" id="UP000549394"/>
    </source>
</evidence>
<sequence>MPRATKKAEEVDRVVCQNLELAKSIRDFLRNHCNKTITLEDALSSIMKIYKTEKKKNSSTPKFNEALQYLMYNAFEFGDMESDFINKHWDLFGAILAEITVLEKSDVINPVVRNVIRHYFSCQVPEKELRWHTTHICASFLLHLPNGVDLSGKFYDKIVEKLKIDANDKCPAVRLWAVKGLTVFQCSGEDIDVIRFLIDKAKFDGNLAVRLAAQESFCITSRTASELTNFILSKNAASRKLAFSRLGSSVHIRALVREYRQKALFYAFQESEPDVKKHAKEHLIEIWKQMCCSIEQLVKYLICETSDKRDFNVLNSVLKTYNAETLIEACFENLPSPDTRGGIDGEIQRNYPPLLNDKLCIDLDNITFVKAVWWSETLKVLKAKQEEGEMDLVEKITPSALDFTNMIESFYYKYKDDLDSGRSINEDNLPLDYIKASCTIGYLLQISEYVDNNDPVGREKVYKSFKELLLLDSTCYDWCGGFVKAKRRFALNDEEFTKDIFYIISEVLQPFSENVTTSHNDETEPTQAADSTIRTDHFVRAKVLACLKEFSNLMKESTYDLSQSNTYQDFIKRNVAAWVSVDTELPYVRLLALEIIHIHANCFKRTEKDLETAILAFVYNIIERKSVYHTEADLVNLFRLTTSFLTHTSRTAINDTIFKVEANCEATVLLLKHCGYEDKNLKNFDPLEFILDEYCSCFYSLQFEGQCEIINFLCILLIYRRNVENLLPRIFDIVVYDHKRKITAHSLVRETVELVFESEIIKSNIFVEFVDCFTRIVKVMVNEDEDYLAILIDIFCKICKHGIDKIIQDAETSAQSLDILQQVRLKLSTVLKAIGTQKDIERIVTKIEKSPVFAENEELFKAEEKDEVDTTMKELTKTIEEDEYEEDEDDDDVTIIAETAAAVSQLKVEVKEEIEAINNDSHESSSDDIVPLSPTTQAPTLKKRGVVSNKVTDDSKEFVKSRTTRSKSGKKRGHDTDIAKSRDNVVVEKRQTRSSARENERNLRSRGKKRSQDMPK</sequence>
<name>A0A7I8VK65_9ANNE</name>
<dbReference type="GO" id="GO:0007076">
    <property type="term" value="P:mitotic chromosome condensation"/>
    <property type="evidence" value="ECO:0007669"/>
    <property type="project" value="InterPro"/>
</dbReference>
<feature type="compositionally biased region" description="Basic and acidic residues" evidence="1">
    <location>
        <begin position="974"/>
        <end position="1003"/>
    </location>
</feature>
<dbReference type="GO" id="GO:0000796">
    <property type="term" value="C:condensin complex"/>
    <property type="evidence" value="ECO:0007669"/>
    <property type="project" value="InterPro"/>
</dbReference>
<evidence type="ECO:0000256" key="1">
    <source>
        <dbReference type="SAM" id="MobiDB-lite"/>
    </source>
</evidence>